<dbReference type="AlphaFoldDB" id="E6QK50"/>
<keyword evidence="1" id="KW-1133">Transmembrane helix</keyword>
<keyword evidence="1" id="KW-0812">Transmembrane</keyword>
<keyword evidence="1" id="KW-0472">Membrane</keyword>
<feature type="transmembrane region" description="Helical" evidence="1">
    <location>
        <begin position="12"/>
        <end position="31"/>
    </location>
</feature>
<reference evidence="2" key="1">
    <citation type="submission" date="2009-10" db="EMBL/GenBank/DDBJ databases">
        <title>Diversity of trophic interactions inside an arsenic-rich microbial ecosystem.</title>
        <authorList>
            <person name="Bertin P.N."/>
            <person name="Heinrich-Salmeron A."/>
            <person name="Pelletier E."/>
            <person name="Goulhen-Chollet F."/>
            <person name="Arsene-Ploetze F."/>
            <person name="Gallien S."/>
            <person name="Calteau A."/>
            <person name="Vallenet D."/>
            <person name="Casiot C."/>
            <person name="Chane-Woon-Ming B."/>
            <person name="Giloteaux L."/>
            <person name="Barakat M."/>
            <person name="Bonnefoy V."/>
            <person name="Bruneel O."/>
            <person name="Chandler M."/>
            <person name="Cleiss J."/>
            <person name="Duran R."/>
            <person name="Elbaz-Poulichet F."/>
            <person name="Fonknechten N."/>
            <person name="Lauga B."/>
            <person name="Mornico D."/>
            <person name="Ortet P."/>
            <person name="Schaeffer C."/>
            <person name="Siguier P."/>
            <person name="Alexander Thil Smith A."/>
            <person name="Van Dorsselaer A."/>
            <person name="Weissenbach J."/>
            <person name="Medigue C."/>
            <person name="Le Paslier D."/>
        </authorList>
    </citation>
    <scope>NUCLEOTIDE SEQUENCE</scope>
</reference>
<name>E6QK50_9ZZZZ</name>
<evidence type="ECO:0000313" key="2">
    <source>
        <dbReference type="EMBL" id="CBI07617.1"/>
    </source>
</evidence>
<comment type="caution">
    <text evidence="2">The sequence shown here is derived from an EMBL/GenBank/DDBJ whole genome shotgun (WGS) entry which is preliminary data.</text>
</comment>
<evidence type="ECO:0000256" key="1">
    <source>
        <dbReference type="SAM" id="Phobius"/>
    </source>
</evidence>
<accession>E6QK50</accession>
<dbReference type="EMBL" id="CABQ01000111">
    <property type="protein sequence ID" value="CBI07617.1"/>
    <property type="molecule type" value="Genomic_DNA"/>
</dbReference>
<proteinExistence type="predicted"/>
<sequence length="62" mass="6897">MDITETENTLRSDIACLSAFAALILVAHFLLGNGYGFHRDELQFLDDARHLQWGFVASQLSG</sequence>
<protein>
    <submittedName>
        <fullName evidence="2">Uncharacterized protein</fullName>
    </submittedName>
</protein>
<organism evidence="2">
    <name type="scientific">mine drainage metagenome</name>
    <dbReference type="NCBI Taxonomy" id="410659"/>
    <lineage>
        <taxon>unclassified sequences</taxon>
        <taxon>metagenomes</taxon>
        <taxon>ecological metagenomes</taxon>
    </lineage>
</organism>
<gene>
    <name evidence="2" type="ORF">CARN6_0974</name>
</gene>